<reference evidence="3" key="1">
    <citation type="journal article" date="2014" name="Genome Announc.">
        <title>Draft genome sequences of six enterohepatic helicobacter species isolated from humans and one from rhesus macaques.</title>
        <authorList>
            <person name="Shen Z."/>
            <person name="Sheh A."/>
            <person name="Young S.K."/>
            <person name="Abouelliel A."/>
            <person name="Ward D.V."/>
            <person name="Earl A.M."/>
            <person name="Fox J.G."/>
        </authorList>
    </citation>
    <scope>NUCLEOTIDE SEQUENCE [LARGE SCALE GENOMIC DNA]</scope>
    <source>
        <strain evidence="3">MIT 98-5489</strain>
    </source>
</reference>
<evidence type="ECO:0000313" key="2">
    <source>
        <dbReference type="EMBL" id="EEQ63872.1"/>
    </source>
</evidence>
<dbReference type="AlphaFoldDB" id="C5F0W8"/>
<dbReference type="Proteomes" id="UP000003953">
    <property type="component" value="Unassembled WGS sequence"/>
</dbReference>
<evidence type="ECO:0000256" key="1">
    <source>
        <dbReference type="SAM" id="Phobius"/>
    </source>
</evidence>
<name>C5F0W8_9HELI</name>
<gene>
    <name evidence="2" type="ORF">HPMG_01329</name>
</gene>
<keyword evidence="1" id="KW-0472">Membrane</keyword>
<feature type="transmembrane region" description="Helical" evidence="1">
    <location>
        <begin position="6"/>
        <end position="29"/>
    </location>
</feature>
<keyword evidence="1" id="KW-0812">Transmembrane</keyword>
<sequence length="38" mass="4752">MVFLEFLLEFYEKIIVSIVTLLYLIFLIYQNRDYFKRG</sequence>
<organism evidence="2 3">
    <name type="scientific">Helicobacter pullorum MIT 98-5489</name>
    <dbReference type="NCBI Taxonomy" id="537972"/>
    <lineage>
        <taxon>Bacteria</taxon>
        <taxon>Pseudomonadati</taxon>
        <taxon>Campylobacterota</taxon>
        <taxon>Epsilonproteobacteria</taxon>
        <taxon>Campylobacterales</taxon>
        <taxon>Helicobacteraceae</taxon>
        <taxon>Helicobacter</taxon>
    </lineage>
</organism>
<protein>
    <submittedName>
        <fullName evidence="2">Uncharacterized protein</fullName>
    </submittedName>
</protein>
<evidence type="ECO:0000313" key="3">
    <source>
        <dbReference type="Proteomes" id="UP000003953"/>
    </source>
</evidence>
<keyword evidence="3" id="KW-1185">Reference proteome</keyword>
<accession>C5F0W8</accession>
<keyword evidence="1" id="KW-1133">Transmembrane helix</keyword>
<proteinExistence type="predicted"/>
<dbReference type="EMBL" id="DS990444">
    <property type="protein sequence ID" value="EEQ63872.1"/>
    <property type="molecule type" value="Genomic_DNA"/>
</dbReference>
<dbReference type="HOGENOM" id="CLU_3328721_0_0_7"/>